<dbReference type="Gene3D" id="1.10.287.310">
    <property type="match status" value="1"/>
</dbReference>
<sequence length="134" mass="15390">MAAKRTSQTRSAAKVKVTELREKSKAELTQTLENYRRELLDLKVQQVAGAASAKGTKIREVRKNVARVLTVITQQSRAEVRAQYEGKKHIPKDLRPKLTRALRRALTPEERSRKTVRLQKKLANFPRRQYAVKA</sequence>
<dbReference type="Pfam" id="PF00831">
    <property type="entry name" value="Ribosomal_L29"/>
    <property type="match status" value="1"/>
</dbReference>
<evidence type="ECO:0000313" key="5">
    <source>
        <dbReference type="Proteomes" id="UP000193922"/>
    </source>
</evidence>
<proteinExistence type="inferred from homology"/>
<dbReference type="OrthoDB" id="528635at2759"/>
<dbReference type="GO" id="GO:0000463">
    <property type="term" value="P:maturation of LSU-rRNA from tricistronic rRNA transcript (SSU-rRNA, 5.8S rRNA, LSU-rRNA)"/>
    <property type="evidence" value="ECO:0007669"/>
    <property type="project" value="InterPro"/>
</dbReference>
<dbReference type="SUPFAM" id="SSF46561">
    <property type="entry name" value="Ribosomal protein L29 (L29p)"/>
    <property type="match status" value="1"/>
</dbReference>
<reference evidence="4 5" key="1">
    <citation type="submission" date="2016-07" db="EMBL/GenBank/DDBJ databases">
        <title>Pervasive Adenine N6-methylation of Active Genes in Fungi.</title>
        <authorList>
            <consortium name="DOE Joint Genome Institute"/>
            <person name="Mondo S.J."/>
            <person name="Dannebaum R.O."/>
            <person name="Kuo R.C."/>
            <person name="Labutti K."/>
            <person name="Haridas S."/>
            <person name="Kuo A."/>
            <person name="Salamov A."/>
            <person name="Ahrendt S.R."/>
            <person name="Lipzen A."/>
            <person name="Sullivan W."/>
            <person name="Andreopoulos W.B."/>
            <person name="Clum A."/>
            <person name="Lindquist E."/>
            <person name="Daum C."/>
            <person name="Ramamoorthy G.K."/>
            <person name="Gryganskyi A."/>
            <person name="Culley D."/>
            <person name="Magnuson J.K."/>
            <person name="James T.Y."/>
            <person name="O'Malley M.A."/>
            <person name="Stajich J.E."/>
            <person name="Spatafora J.W."/>
            <person name="Visel A."/>
            <person name="Grigoriev I.V."/>
        </authorList>
    </citation>
    <scope>NUCLEOTIDE SEQUENCE [LARGE SCALE GENOMIC DNA]</scope>
    <source>
        <strain evidence="4 5">ATCC 12442</strain>
    </source>
</reference>
<name>A0A1Y1WC72_9FUNG</name>
<evidence type="ECO:0000313" key="4">
    <source>
        <dbReference type="EMBL" id="ORX70975.1"/>
    </source>
</evidence>
<dbReference type="GO" id="GO:0003735">
    <property type="term" value="F:structural constituent of ribosome"/>
    <property type="evidence" value="ECO:0007669"/>
    <property type="project" value="InterPro"/>
</dbReference>
<evidence type="ECO:0000256" key="3">
    <source>
        <dbReference type="ARBA" id="ARBA00023274"/>
    </source>
</evidence>
<protein>
    <recommendedName>
        <fullName evidence="6">60S ribosomal protein L35</fullName>
    </recommendedName>
</protein>
<dbReference type="CDD" id="cd00427">
    <property type="entry name" value="Ribosomal_L29_HIP"/>
    <property type="match status" value="1"/>
</dbReference>
<dbReference type="GO" id="GO:0022625">
    <property type="term" value="C:cytosolic large ribosomal subunit"/>
    <property type="evidence" value="ECO:0007669"/>
    <property type="project" value="InterPro"/>
</dbReference>
<dbReference type="FunFam" id="6.10.250.3450:FF:000001">
    <property type="entry name" value="60S ribosomal protein L35"/>
    <property type="match status" value="1"/>
</dbReference>
<organism evidence="4 5">
    <name type="scientific">Linderina pennispora</name>
    <dbReference type="NCBI Taxonomy" id="61395"/>
    <lineage>
        <taxon>Eukaryota</taxon>
        <taxon>Fungi</taxon>
        <taxon>Fungi incertae sedis</taxon>
        <taxon>Zoopagomycota</taxon>
        <taxon>Kickxellomycotina</taxon>
        <taxon>Kickxellomycetes</taxon>
        <taxon>Kickxellales</taxon>
        <taxon>Kickxellaceae</taxon>
        <taxon>Linderina</taxon>
    </lineage>
</organism>
<dbReference type="Proteomes" id="UP000193922">
    <property type="component" value="Unassembled WGS sequence"/>
</dbReference>
<dbReference type="HAMAP" id="MF_00374">
    <property type="entry name" value="Ribosomal_uL29"/>
    <property type="match status" value="1"/>
</dbReference>
<keyword evidence="3" id="KW-0687">Ribonucleoprotein</keyword>
<dbReference type="STRING" id="61395.A0A1Y1WC72"/>
<dbReference type="RefSeq" id="XP_040744554.1">
    <property type="nucleotide sequence ID" value="XM_040891338.1"/>
</dbReference>
<dbReference type="InterPro" id="IPR001854">
    <property type="entry name" value="Ribosomal_uL29"/>
</dbReference>
<dbReference type="PANTHER" id="PTHR45722">
    <property type="entry name" value="60S RIBOSOMAL PROTEIN L35"/>
    <property type="match status" value="1"/>
</dbReference>
<dbReference type="GO" id="GO:0006412">
    <property type="term" value="P:translation"/>
    <property type="evidence" value="ECO:0007669"/>
    <property type="project" value="InterPro"/>
</dbReference>
<keyword evidence="2" id="KW-0689">Ribosomal protein</keyword>
<comment type="similarity">
    <text evidence="1">Belongs to the universal ribosomal protein uL29 family.</text>
</comment>
<dbReference type="GeneID" id="63807986"/>
<accession>A0A1Y1WC72</accession>
<evidence type="ECO:0000256" key="2">
    <source>
        <dbReference type="ARBA" id="ARBA00022980"/>
    </source>
</evidence>
<dbReference type="InterPro" id="IPR045059">
    <property type="entry name" value="Ribosomal_uL29_euk"/>
</dbReference>
<dbReference type="Gene3D" id="6.10.250.3450">
    <property type="match status" value="1"/>
</dbReference>
<comment type="caution">
    <text evidence="4">The sequence shown here is derived from an EMBL/GenBank/DDBJ whole genome shotgun (WGS) entry which is preliminary data.</text>
</comment>
<dbReference type="FunFam" id="1.10.287.310:FF:000002">
    <property type="entry name" value="60S ribosomal protein L35"/>
    <property type="match status" value="1"/>
</dbReference>
<dbReference type="AlphaFoldDB" id="A0A1Y1WC72"/>
<dbReference type="PANTHER" id="PTHR45722:SF2">
    <property type="entry name" value="LARGE RIBOSOMAL SUBUNIT PROTEIN UL29-RELATED"/>
    <property type="match status" value="1"/>
</dbReference>
<dbReference type="GO" id="GO:0003729">
    <property type="term" value="F:mRNA binding"/>
    <property type="evidence" value="ECO:0007669"/>
    <property type="project" value="TreeGrafter"/>
</dbReference>
<dbReference type="NCBIfam" id="TIGR00012">
    <property type="entry name" value="L29"/>
    <property type="match status" value="1"/>
</dbReference>
<keyword evidence="5" id="KW-1185">Reference proteome</keyword>
<gene>
    <name evidence="4" type="ORF">DL89DRAFT_322311</name>
</gene>
<dbReference type="EMBL" id="MCFD01000005">
    <property type="protein sequence ID" value="ORX70975.1"/>
    <property type="molecule type" value="Genomic_DNA"/>
</dbReference>
<evidence type="ECO:0000256" key="1">
    <source>
        <dbReference type="ARBA" id="ARBA00009254"/>
    </source>
</evidence>
<evidence type="ECO:0008006" key="6">
    <source>
        <dbReference type="Google" id="ProtNLM"/>
    </source>
</evidence>
<dbReference type="InterPro" id="IPR036049">
    <property type="entry name" value="Ribosomal_uL29_sf"/>
</dbReference>